<accession>A0A0B7FQV1</accession>
<dbReference type="Proteomes" id="UP000059188">
    <property type="component" value="Unassembled WGS sequence"/>
</dbReference>
<evidence type="ECO:0000256" key="1">
    <source>
        <dbReference type="SAM" id="MobiDB-lite"/>
    </source>
</evidence>
<dbReference type="SUPFAM" id="SSF56112">
    <property type="entry name" value="Protein kinase-like (PK-like)"/>
    <property type="match status" value="1"/>
</dbReference>
<dbReference type="SUPFAM" id="SSF48452">
    <property type="entry name" value="TPR-like"/>
    <property type="match status" value="1"/>
</dbReference>
<dbReference type="SMART" id="SM00220">
    <property type="entry name" value="S_TKc"/>
    <property type="match status" value="1"/>
</dbReference>
<feature type="compositionally biased region" description="Polar residues" evidence="1">
    <location>
        <begin position="234"/>
        <end position="248"/>
    </location>
</feature>
<sequence length="903" mass="100157">MIAPRLAAYEIRPGSPSGILPERGLWFNSPYHSLPHLMEKPRPLSVEELTARAKPTGYSVKRPFKTSLRIALDEIKAGEGAKDTNDVEQAFIHFTKAHILLTEELPNHPRYSEFEPHAQNAVIWKGHEVEIWLNETKALIGRRVLSWRLQNMDVPSTPRSRVKSDSGVSRTRDVPKASDPGSLLSPSSGSSTLPLPTPSGDQHSRRGHRRTVSDAGKATSKGSTRNPEPATRKGSLSPNSRVGLNSNPPSTPLRRYVTAGDAPGLTNESISVPSPTTPKIVIRQATKTSEQFEDSHSIAPSVVTSELASGGGTEDETPTVPSLIFSDLFEEPDSGVRTPEESSSIVTPKDSTAFPAVQLYESSNGPININTSSASDKPRPRTISETCPPVNGQKELPSIEQRPGSCPPVAVTDPLSNKRNNSGDATLPTADVTTVRTTSEFFTAPVALEEALMKGMDVSSDPEHPESIAKMEEEAVFYLELGQFERATNLLIEVLKLRYRIQGENHLFTIQTMSNLGLGYEGQGKLDQAIQVLQMTLGYLKRSHSAINLRFRTSIKERLAELIKRHEEAQKMMTVVRSNLKRGPKRGNSVDQIATRVRFDEDLPLHIDINTTPEAIMAHLTNRRCPNLTEYINTLRCGKSPINRGGFGDIWKGELTDGRPVAMKRIYEGERKLNKRLAQELYAWSKANHQNVLELLGLAYYRDYLVMISPWMKYGSVHEYLGQHPESNRLHLAIQIADGIAHLHRIGMVHGDLKAQNIFVSHEGVLKVGDFGLAVMLGERSVAFQASTTGNGPQGTIRWMAPELFDPSGRFNISTESDIYSLGMTIYEIVSCRLPFWEIDSPMAVMAAVYLHKKVPTLPIQIQSMGNRGLILWDMLCRCWDHDPRKRPAANKVLREMHKVASH</sequence>
<feature type="region of interest" description="Disordered" evidence="1">
    <location>
        <begin position="364"/>
        <end position="428"/>
    </location>
</feature>
<gene>
    <name evidence="3" type="ORF">RSOLAG1IB_09303</name>
</gene>
<feature type="compositionally biased region" description="Low complexity" evidence="1">
    <location>
        <begin position="178"/>
        <end position="201"/>
    </location>
</feature>
<protein>
    <submittedName>
        <fullName evidence="3">Dual specificity protein kinase splB</fullName>
    </submittedName>
</protein>
<evidence type="ECO:0000313" key="4">
    <source>
        <dbReference type="Proteomes" id="UP000059188"/>
    </source>
</evidence>
<keyword evidence="3" id="KW-0418">Kinase</keyword>
<dbReference type="Gene3D" id="1.10.510.10">
    <property type="entry name" value="Transferase(Phosphotransferase) domain 1"/>
    <property type="match status" value="1"/>
</dbReference>
<dbReference type="Gene3D" id="1.25.40.10">
    <property type="entry name" value="Tetratricopeptide repeat domain"/>
    <property type="match status" value="1"/>
</dbReference>
<name>A0A0B7FQV1_THACB</name>
<organism evidence="3 4">
    <name type="scientific">Thanatephorus cucumeris (strain AG1-IB / isolate 7/3/14)</name>
    <name type="common">Lettuce bottom rot fungus</name>
    <name type="synonym">Rhizoctonia solani</name>
    <dbReference type="NCBI Taxonomy" id="1108050"/>
    <lineage>
        <taxon>Eukaryota</taxon>
        <taxon>Fungi</taxon>
        <taxon>Dikarya</taxon>
        <taxon>Basidiomycota</taxon>
        <taxon>Agaricomycotina</taxon>
        <taxon>Agaricomycetes</taxon>
        <taxon>Cantharellales</taxon>
        <taxon>Ceratobasidiaceae</taxon>
        <taxon>Rhizoctonia</taxon>
        <taxon>Rhizoctonia solani AG-1</taxon>
    </lineage>
</organism>
<dbReference type="PROSITE" id="PS50011">
    <property type="entry name" value="PROTEIN_KINASE_DOM"/>
    <property type="match status" value="1"/>
</dbReference>
<dbReference type="AlphaFoldDB" id="A0A0B7FQV1"/>
<dbReference type="Pfam" id="PF13424">
    <property type="entry name" value="TPR_12"/>
    <property type="match status" value="1"/>
</dbReference>
<dbReference type="PANTHER" id="PTHR44329">
    <property type="entry name" value="SERINE/THREONINE-PROTEIN KINASE TNNI3K-RELATED"/>
    <property type="match status" value="1"/>
</dbReference>
<dbReference type="GO" id="GO:0005524">
    <property type="term" value="F:ATP binding"/>
    <property type="evidence" value="ECO:0007669"/>
    <property type="project" value="InterPro"/>
</dbReference>
<feature type="domain" description="Protein kinase" evidence="2">
    <location>
        <begin position="636"/>
        <end position="903"/>
    </location>
</feature>
<dbReference type="Gene3D" id="1.20.58.80">
    <property type="entry name" value="Phosphotransferase system, lactose/cellobiose-type IIA subunit"/>
    <property type="match status" value="1"/>
</dbReference>
<evidence type="ECO:0000259" key="2">
    <source>
        <dbReference type="PROSITE" id="PS50011"/>
    </source>
</evidence>
<proteinExistence type="predicted"/>
<reference evidence="3 4" key="1">
    <citation type="submission" date="2014-11" db="EMBL/GenBank/DDBJ databases">
        <authorList>
            <person name="Wibberg Daniel"/>
        </authorList>
    </citation>
    <scope>NUCLEOTIDE SEQUENCE [LARGE SCALE GENOMIC DNA]</scope>
    <source>
        <strain evidence="3">Rhizoctonia solani AG1-IB 7/3/14</strain>
    </source>
</reference>
<feature type="region of interest" description="Disordered" evidence="1">
    <location>
        <begin position="154"/>
        <end position="278"/>
    </location>
</feature>
<keyword evidence="3" id="KW-0808">Transferase</keyword>
<dbReference type="InterPro" id="IPR001245">
    <property type="entry name" value="Ser-Thr/Tyr_kinase_cat_dom"/>
</dbReference>
<dbReference type="EMBL" id="LN679141">
    <property type="protein sequence ID" value="CEL60045.1"/>
    <property type="molecule type" value="Genomic_DNA"/>
</dbReference>
<dbReference type="PROSITE" id="PS00108">
    <property type="entry name" value="PROTEIN_KINASE_ST"/>
    <property type="match status" value="1"/>
</dbReference>
<dbReference type="InterPro" id="IPR051681">
    <property type="entry name" value="Ser/Thr_Kinases-Pseudokinases"/>
</dbReference>
<dbReference type="Pfam" id="PF07714">
    <property type="entry name" value="PK_Tyr_Ser-Thr"/>
    <property type="match status" value="1"/>
</dbReference>
<dbReference type="GO" id="GO:0004674">
    <property type="term" value="F:protein serine/threonine kinase activity"/>
    <property type="evidence" value="ECO:0007669"/>
    <property type="project" value="TreeGrafter"/>
</dbReference>
<dbReference type="InterPro" id="IPR011990">
    <property type="entry name" value="TPR-like_helical_dom_sf"/>
</dbReference>
<dbReference type="InterPro" id="IPR000719">
    <property type="entry name" value="Prot_kinase_dom"/>
</dbReference>
<feature type="compositionally biased region" description="Polar residues" evidence="1">
    <location>
        <begin position="364"/>
        <end position="375"/>
    </location>
</feature>
<dbReference type="InterPro" id="IPR011009">
    <property type="entry name" value="Kinase-like_dom_sf"/>
</dbReference>
<feature type="compositionally biased region" description="Polar residues" evidence="1">
    <location>
        <begin position="414"/>
        <end position="424"/>
    </location>
</feature>
<dbReference type="OrthoDB" id="3236663at2759"/>
<evidence type="ECO:0000313" key="3">
    <source>
        <dbReference type="EMBL" id="CEL60045.1"/>
    </source>
</evidence>
<dbReference type="InterPro" id="IPR008271">
    <property type="entry name" value="Ser/Thr_kinase_AS"/>
</dbReference>
<keyword evidence="4" id="KW-1185">Reference proteome</keyword>